<dbReference type="Proteomes" id="UP000193218">
    <property type="component" value="Unassembled WGS sequence"/>
</dbReference>
<dbReference type="Pfam" id="PF04082">
    <property type="entry name" value="Fungal_trans"/>
    <property type="match status" value="1"/>
</dbReference>
<accession>A0A1Y1UG22</accession>
<dbReference type="GeneID" id="33559986"/>
<evidence type="ECO:0000256" key="1">
    <source>
        <dbReference type="ARBA" id="ARBA00023242"/>
    </source>
</evidence>
<dbReference type="GO" id="GO:0006351">
    <property type="term" value="P:DNA-templated transcription"/>
    <property type="evidence" value="ECO:0007669"/>
    <property type="project" value="InterPro"/>
</dbReference>
<dbReference type="CDD" id="cd12148">
    <property type="entry name" value="fungal_TF_MHR"/>
    <property type="match status" value="1"/>
</dbReference>
<dbReference type="PANTHER" id="PTHR47783:SF1">
    <property type="entry name" value="ZN(II)2CYS6 TRANSCRIPTION FACTOR (EUROFUNG)"/>
    <property type="match status" value="1"/>
</dbReference>
<dbReference type="AlphaFoldDB" id="A0A1Y1UG22"/>
<dbReference type="RefSeq" id="XP_021871049.1">
    <property type="nucleotide sequence ID" value="XM_022018177.1"/>
</dbReference>
<keyword evidence="4" id="KW-1185">Reference proteome</keyword>
<name>A0A1Y1UG22_9TREE</name>
<dbReference type="SMART" id="SM00906">
    <property type="entry name" value="Fungal_trans"/>
    <property type="match status" value="1"/>
</dbReference>
<dbReference type="OrthoDB" id="2428527at2759"/>
<dbReference type="GO" id="GO:0003677">
    <property type="term" value="F:DNA binding"/>
    <property type="evidence" value="ECO:0007669"/>
    <property type="project" value="InterPro"/>
</dbReference>
<dbReference type="InParanoid" id="A0A1Y1UG22"/>
<gene>
    <name evidence="3" type="ORF">BD324DRAFT_650626</name>
</gene>
<evidence type="ECO:0000313" key="3">
    <source>
        <dbReference type="EMBL" id="ORX37011.1"/>
    </source>
</evidence>
<dbReference type="InterPro" id="IPR007219">
    <property type="entry name" value="XnlR_reg_dom"/>
</dbReference>
<feature type="domain" description="Xylanolytic transcriptional activator regulatory" evidence="2">
    <location>
        <begin position="184"/>
        <end position="255"/>
    </location>
</feature>
<proteinExistence type="predicted"/>
<reference evidence="3 4" key="1">
    <citation type="submission" date="2017-03" db="EMBL/GenBank/DDBJ databases">
        <title>Widespread Adenine N6-methylation of Active Genes in Fungi.</title>
        <authorList>
            <consortium name="DOE Joint Genome Institute"/>
            <person name="Mondo S.J."/>
            <person name="Dannebaum R.O."/>
            <person name="Kuo R.C."/>
            <person name="Louie K.B."/>
            <person name="Bewick A.J."/>
            <person name="Labutti K."/>
            <person name="Haridas S."/>
            <person name="Kuo A."/>
            <person name="Salamov A."/>
            <person name="Ahrendt S.R."/>
            <person name="Lau R."/>
            <person name="Bowen B.P."/>
            <person name="Lipzen A."/>
            <person name="Sullivan W."/>
            <person name="Andreopoulos W.B."/>
            <person name="Clum A."/>
            <person name="Lindquist E."/>
            <person name="Daum C."/>
            <person name="Northen T.R."/>
            <person name="Ramamoorthy G."/>
            <person name="Schmitz R.J."/>
            <person name="Gryganskyi A."/>
            <person name="Culley D."/>
            <person name="Magnuson J."/>
            <person name="James T.Y."/>
            <person name="O'Malley M.A."/>
            <person name="Stajich J.E."/>
            <person name="Spatafora J.W."/>
            <person name="Visel A."/>
            <person name="Grigoriev I.V."/>
        </authorList>
    </citation>
    <scope>NUCLEOTIDE SEQUENCE [LARGE SCALE GENOMIC DNA]</scope>
    <source>
        <strain evidence="3 4">NRRL Y-17943</strain>
    </source>
</reference>
<protein>
    <recommendedName>
        <fullName evidence="2">Xylanolytic transcriptional activator regulatory domain-containing protein</fullName>
    </recommendedName>
</protein>
<organism evidence="3 4">
    <name type="scientific">Kockovaella imperatae</name>
    <dbReference type="NCBI Taxonomy" id="4999"/>
    <lineage>
        <taxon>Eukaryota</taxon>
        <taxon>Fungi</taxon>
        <taxon>Dikarya</taxon>
        <taxon>Basidiomycota</taxon>
        <taxon>Agaricomycotina</taxon>
        <taxon>Tremellomycetes</taxon>
        <taxon>Tremellales</taxon>
        <taxon>Cuniculitremaceae</taxon>
        <taxon>Kockovaella</taxon>
    </lineage>
</organism>
<evidence type="ECO:0000259" key="2">
    <source>
        <dbReference type="SMART" id="SM00906"/>
    </source>
</evidence>
<sequence>MTESHGRGTLNLPEGSRSEAIRRIRWLRHHGPTAFSSGILPLSLSIQIQPHAPNQMISSSLRTGTTELYAQHGGIDTFRRLIDLFVEQFGCQYPFLTADLLRQMLDAHGEESFLLNCVAALAASHSDDPRVAVQGSPKHENGLPWYNRARSMMGMVMGIPLRETIMGFVLLAAVNMAGVPPGESWMTTGIAVRMAGDLGLHLKEMVTDSSESLSDSQVFGNVLMRDLVVSLGVGRPTAFRLEEITRTYRHEGESLFECAVSLMLAHAKLVNHLNMRETEGNRGSKIQRAKQELMDCYNELPQSMRWNAKQYRVHYTANSGSAFLEMHLWAMAMLTMSSDISSSMEMIELANAVDASTLLTLPFIAHPLYRAATILVDQIEELRGVDVMGDMDQCLWQSFRQPCAQKMVAVLQQALDSLGDYYHGVKWISNALTKRLQGVQHPPVDTQTGSGLAQTVFEYALPRRYRENDACVN</sequence>
<comment type="caution">
    <text evidence="3">The sequence shown here is derived from an EMBL/GenBank/DDBJ whole genome shotgun (WGS) entry which is preliminary data.</text>
</comment>
<dbReference type="PANTHER" id="PTHR47783">
    <property type="entry name" value="ZN(II)2CYS6 TRANSCRIPTION FACTOR (EUROFUNG)-RELATED"/>
    <property type="match status" value="1"/>
</dbReference>
<evidence type="ECO:0000313" key="4">
    <source>
        <dbReference type="Proteomes" id="UP000193218"/>
    </source>
</evidence>
<keyword evidence="1" id="KW-0539">Nucleus</keyword>
<dbReference type="EMBL" id="NBSH01000006">
    <property type="protein sequence ID" value="ORX37011.1"/>
    <property type="molecule type" value="Genomic_DNA"/>
</dbReference>
<dbReference type="GO" id="GO:0008270">
    <property type="term" value="F:zinc ion binding"/>
    <property type="evidence" value="ECO:0007669"/>
    <property type="project" value="InterPro"/>
</dbReference>